<dbReference type="InterPro" id="IPR058240">
    <property type="entry name" value="rSAM_sf"/>
</dbReference>
<accession>A0A3B0ZKV4</accession>
<evidence type="ECO:0000256" key="1">
    <source>
        <dbReference type="ARBA" id="ARBA00022691"/>
    </source>
</evidence>
<dbReference type="InterPro" id="IPR034474">
    <property type="entry name" value="Methyltransferase_Class_D"/>
</dbReference>
<dbReference type="SUPFAM" id="SSF102114">
    <property type="entry name" value="Radical SAM enzymes"/>
    <property type="match status" value="1"/>
</dbReference>
<evidence type="ECO:0000256" key="3">
    <source>
        <dbReference type="ARBA" id="ARBA00023004"/>
    </source>
</evidence>
<dbReference type="CDD" id="cd01335">
    <property type="entry name" value="Radical_SAM"/>
    <property type="match status" value="1"/>
</dbReference>
<dbReference type="InterPro" id="IPR013785">
    <property type="entry name" value="Aldolase_TIM"/>
</dbReference>
<dbReference type="GO" id="GO:0003824">
    <property type="term" value="F:catalytic activity"/>
    <property type="evidence" value="ECO:0007669"/>
    <property type="project" value="InterPro"/>
</dbReference>
<reference evidence="6" key="1">
    <citation type="submission" date="2018-06" db="EMBL/GenBank/DDBJ databases">
        <authorList>
            <person name="Zhirakovskaya E."/>
        </authorList>
    </citation>
    <scope>NUCLEOTIDE SEQUENCE</scope>
</reference>
<dbReference type="Pfam" id="PF04055">
    <property type="entry name" value="Radical_SAM"/>
    <property type="match status" value="1"/>
</dbReference>
<dbReference type="Gene3D" id="3.20.20.70">
    <property type="entry name" value="Aldolase class I"/>
    <property type="match status" value="1"/>
</dbReference>
<dbReference type="InterPro" id="IPR056488">
    <property type="entry name" value="Zn_ribbon_HMPTM"/>
</dbReference>
<dbReference type="PROSITE" id="PS51918">
    <property type="entry name" value="RADICAL_SAM"/>
    <property type="match status" value="1"/>
</dbReference>
<evidence type="ECO:0000256" key="2">
    <source>
        <dbReference type="ARBA" id="ARBA00022723"/>
    </source>
</evidence>
<dbReference type="AlphaFoldDB" id="A0A3B0ZKV4"/>
<protein>
    <recommendedName>
        <fullName evidence="5">Radical SAM core domain-containing protein</fullName>
    </recommendedName>
</protein>
<organism evidence="6">
    <name type="scientific">hydrothermal vent metagenome</name>
    <dbReference type="NCBI Taxonomy" id="652676"/>
    <lineage>
        <taxon>unclassified sequences</taxon>
        <taxon>metagenomes</taxon>
        <taxon>ecological metagenomes</taxon>
    </lineage>
</organism>
<evidence type="ECO:0000313" key="6">
    <source>
        <dbReference type="EMBL" id="VAW81954.1"/>
    </source>
</evidence>
<keyword evidence="1" id="KW-0949">S-adenosyl-L-methionine</keyword>
<dbReference type="PANTHER" id="PTHR43306:SF1">
    <property type="entry name" value="7,8-DIHYDRO-6-HYDROXYMETHYLPTERIN DIMETHYLTRANSFERASE"/>
    <property type="match status" value="1"/>
</dbReference>
<proteinExistence type="predicted"/>
<evidence type="ECO:0000259" key="5">
    <source>
        <dbReference type="PROSITE" id="PS51918"/>
    </source>
</evidence>
<sequence>MNDPIINRQLIHKTSSLCNVCKNVISASVYADSEKQVWMVKSCDEHGQQQVRLSDNADWYQVTRATQPRPTYSSFEVKDVEQGCPFDCGPCTSHQQKTRLSVVTITSACNLDCPICYVFNKNDNAYHMSIDEFKKTLSKLERSVDNRIELINLTGGDPTLHPDLIKLLELSNQYNAHRLSLCTNGIKLTQDEDLLRSIASNGARVALSFDSFERGADYTMQAAHLVDLKLKCIDLLEKYKINTTLIPVVAKGLNDHELGRFIELTLTRPNIRHLEFHTITFTGQGGKSFDPERKTRISMHEVLERIEQQCDGVIVKSDFMPSACAHSLCYQVCYLLVDPEGGAPVPFLRFMDKAQLYDCLKDELYLEPSAKLETALRQAIDSLWIEGSEESTHVLSLLKSLLGKLFPSERAISQQEALTISEQRVKTIYIHSHMDEETWDNERIMMCCDSNCYPDGSSIPVCASNVLYRETEARFTNAPLDWDTEKAGETMSISVESVSKMSTVALQAKEKADQVKLTMKNNDSHE</sequence>
<dbReference type="InterPro" id="IPR007197">
    <property type="entry name" value="rSAM"/>
</dbReference>
<dbReference type="GO" id="GO:0051536">
    <property type="term" value="F:iron-sulfur cluster binding"/>
    <property type="evidence" value="ECO:0007669"/>
    <property type="project" value="UniProtKB-KW"/>
</dbReference>
<dbReference type="PANTHER" id="PTHR43306">
    <property type="entry name" value="7,8-DIHYDRO-6-HYDROXYMETHYLPTERIN DIMETHYLTRANSFERASE"/>
    <property type="match status" value="1"/>
</dbReference>
<dbReference type="SFLD" id="SFLDG01067">
    <property type="entry name" value="SPASM/twitch_domain_containing"/>
    <property type="match status" value="1"/>
</dbReference>
<keyword evidence="3" id="KW-0408">Iron</keyword>
<evidence type="ECO:0000256" key="4">
    <source>
        <dbReference type="ARBA" id="ARBA00023014"/>
    </source>
</evidence>
<dbReference type="Pfam" id="PF23545">
    <property type="entry name" value="Zn_ribbon_HMPTM"/>
    <property type="match status" value="1"/>
</dbReference>
<gene>
    <name evidence="6" type="ORF">MNBD_GAMMA12-1970</name>
</gene>
<keyword evidence="4" id="KW-0411">Iron-sulfur</keyword>
<dbReference type="SFLD" id="SFLDS00029">
    <property type="entry name" value="Radical_SAM"/>
    <property type="match status" value="1"/>
</dbReference>
<dbReference type="EMBL" id="UOFL01000232">
    <property type="protein sequence ID" value="VAW81954.1"/>
    <property type="molecule type" value="Genomic_DNA"/>
</dbReference>
<name>A0A3B0ZKV4_9ZZZZ</name>
<keyword evidence="2" id="KW-0479">Metal-binding</keyword>
<feature type="domain" description="Radical SAM core" evidence="5">
    <location>
        <begin position="94"/>
        <end position="313"/>
    </location>
</feature>
<dbReference type="GO" id="GO:0046872">
    <property type="term" value="F:metal ion binding"/>
    <property type="evidence" value="ECO:0007669"/>
    <property type="project" value="UniProtKB-KW"/>
</dbReference>